<dbReference type="PANTHER" id="PTHR34472:SF1">
    <property type="entry name" value="SULFUR CARRIER PROTEIN THIS"/>
    <property type="match status" value="1"/>
</dbReference>
<dbReference type="InterPro" id="IPR010035">
    <property type="entry name" value="Thi_S"/>
</dbReference>
<proteinExistence type="predicted"/>
<dbReference type="PANTHER" id="PTHR34472">
    <property type="entry name" value="SULFUR CARRIER PROTEIN THIS"/>
    <property type="match status" value="1"/>
</dbReference>
<name>A0A0B4XJG8_9GAMM</name>
<reference evidence="1 2" key="1">
    <citation type="journal article" date="2012" name="J. Bacteriol.">
        <title>Genome sequence of an alkane-degrading bacterium, Alcanivorax pacificus type strain W11-5, isolated from deep sea sediment.</title>
        <authorList>
            <person name="Lai Q."/>
            <person name="Shao Z."/>
        </authorList>
    </citation>
    <scope>NUCLEOTIDE SEQUENCE [LARGE SCALE GENOMIC DNA]</scope>
    <source>
        <strain evidence="1 2">W11-5</strain>
    </source>
</reference>
<organism evidence="1 2">
    <name type="scientific">Isoalcanivorax pacificus W11-5</name>
    <dbReference type="NCBI Taxonomy" id="391936"/>
    <lineage>
        <taxon>Bacteria</taxon>
        <taxon>Pseudomonadati</taxon>
        <taxon>Pseudomonadota</taxon>
        <taxon>Gammaproteobacteria</taxon>
        <taxon>Oceanospirillales</taxon>
        <taxon>Alcanivoracaceae</taxon>
        <taxon>Isoalcanivorax</taxon>
    </lineage>
</organism>
<dbReference type="AlphaFoldDB" id="A0A0B4XJG8"/>
<evidence type="ECO:0000313" key="1">
    <source>
        <dbReference type="EMBL" id="AJD46562.1"/>
    </source>
</evidence>
<dbReference type="NCBIfam" id="TIGR01683">
    <property type="entry name" value="thiS"/>
    <property type="match status" value="1"/>
</dbReference>
<dbReference type="Pfam" id="PF02597">
    <property type="entry name" value="ThiS"/>
    <property type="match status" value="1"/>
</dbReference>
<accession>A0A0B4XJG8</accession>
<dbReference type="Gene3D" id="3.10.20.30">
    <property type="match status" value="1"/>
</dbReference>
<gene>
    <name evidence="1" type="ORF">S7S_00690</name>
</gene>
<dbReference type="Proteomes" id="UP000006764">
    <property type="component" value="Chromosome"/>
</dbReference>
<sequence>MQLQVNGDSLEFDGRTISDLLARLEIHGRRLAVEVNRDIIPKSEHADFALSDGDIVEIVHAIGGG</sequence>
<dbReference type="SUPFAM" id="SSF54285">
    <property type="entry name" value="MoaD/ThiS"/>
    <property type="match status" value="1"/>
</dbReference>
<dbReference type="OrthoDB" id="9800283at2"/>
<dbReference type="CDD" id="cd00565">
    <property type="entry name" value="Ubl_ThiS"/>
    <property type="match status" value="1"/>
</dbReference>
<dbReference type="InterPro" id="IPR016155">
    <property type="entry name" value="Mopterin_synth/thiamin_S_b"/>
</dbReference>
<dbReference type="KEGG" id="apac:S7S_00690"/>
<evidence type="ECO:0000313" key="2">
    <source>
        <dbReference type="Proteomes" id="UP000006764"/>
    </source>
</evidence>
<dbReference type="RefSeq" id="WP_008739179.1">
    <property type="nucleotide sequence ID" value="NZ_CP004387.1"/>
</dbReference>
<protein>
    <submittedName>
        <fullName evidence="1">Thiamine biosynthesis protein ThiS</fullName>
    </submittedName>
</protein>
<keyword evidence="2" id="KW-1185">Reference proteome</keyword>
<dbReference type="InterPro" id="IPR012675">
    <property type="entry name" value="Beta-grasp_dom_sf"/>
</dbReference>
<dbReference type="EMBL" id="CP004387">
    <property type="protein sequence ID" value="AJD46562.1"/>
    <property type="molecule type" value="Genomic_DNA"/>
</dbReference>
<dbReference type="STRING" id="391936.S7S_00690"/>
<dbReference type="HOGENOM" id="CLU_174611_3_0_6"/>
<dbReference type="InterPro" id="IPR003749">
    <property type="entry name" value="ThiS/MoaD-like"/>
</dbReference>